<dbReference type="InterPro" id="IPR017462">
    <property type="entry name" value="Sulphur_relay_TusC/DsrF"/>
</dbReference>
<dbReference type="PANTHER" id="PTHR38780">
    <property type="entry name" value="PROTEIN TUSC"/>
    <property type="match status" value="1"/>
</dbReference>
<dbReference type="InterPro" id="IPR027396">
    <property type="entry name" value="DsrEFH-like"/>
</dbReference>
<dbReference type="STRING" id="1121922.GCA_000428905_03142"/>
<keyword evidence="3" id="KW-1185">Reference proteome</keyword>
<evidence type="ECO:0000256" key="1">
    <source>
        <dbReference type="ARBA" id="ARBA00005996"/>
    </source>
</evidence>
<evidence type="ECO:0000313" key="2">
    <source>
        <dbReference type="EMBL" id="GAC29318.1"/>
    </source>
</evidence>
<dbReference type="PANTHER" id="PTHR38780:SF1">
    <property type="entry name" value="PROTEIN TUSC"/>
    <property type="match status" value="1"/>
</dbReference>
<name>K6ZKB0_9ALTE</name>
<dbReference type="EMBL" id="BAEQ01000043">
    <property type="protein sequence ID" value="GAC29318.1"/>
    <property type="molecule type" value="Genomic_DNA"/>
</dbReference>
<dbReference type="Proteomes" id="UP000006251">
    <property type="component" value="Unassembled WGS sequence"/>
</dbReference>
<reference evidence="3" key="1">
    <citation type="journal article" date="2014" name="Environ. Microbiol.">
        <title>Comparative genomics of the marine bacterial genus Glaciecola reveals the high degree of genomic diversity and genomic characteristic for cold adaptation.</title>
        <authorList>
            <person name="Qin Q.L."/>
            <person name="Xie B.B."/>
            <person name="Yu Y."/>
            <person name="Shu Y.L."/>
            <person name="Rong J.C."/>
            <person name="Zhang Y.J."/>
            <person name="Zhao D.L."/>
            <person name="Chen X.L."/>
            <person name="Zhang X.Y."/>
            <person name="Chen B."/>
            <person name="Zhou B.C."/>
            <person name="Zhang Y.Z."/>
        </authorList>
    </citation>
    <scope>NUCLEOTIDE SEQUENCE [LARGE SCALE GENOMIC DNA]</scope>
    <source>
        <strain evidence="3">ACAM 615</strain>
    </source>
</reference>
<gene>
    <name evidence="2" type="ORF">GPAL_2461</name>
</gene>
<dbReference type="Gene3D" id="3.40.1260.10">
    <property type="entry name" value="DsrEFH-like"/>
    <property type="match status" value="1"/>
</dbReference>
<protein>
    <submittedName>
        <fullName evidence="2">Uncharacterized protein</fullName>
    </submittedName>
</protein>
<dbReference type="RefSeq" id="WP_006012030.1">
    <property type="nucleotide sequence ID" value="NZ_AUAV01000017.1"/>
</dbReference>
<dbReference type="Pfam" id="PF02635">
    <property type="entry name" value="DsrE"/>
    <property type="match status" value="1"/>
</dbReference>
<sequence>MTKLLIISTQAPYVTSAAQDALEAALAASNVGVEVTFVFAQQGLYQLLDGQDSTCVQRKSIAKQINVLPLYDIDAVYYIAEDMIDLALSSQALTSTAESIDTNKFNQLCAVSNAILRF</sequence>
<dbReference type="NCBIfam" id="NF001238">
    <property type="entry name" value="PRK00211.1"/>
    <property type="match status" value="1"/>
</dbReference>
<proteinExistence type="inferred from homology"/>
<comment type="similarity">
    <text evidence="1">Belongs to the DsrF/TusC family.</text>
</comment>
<comment type="caution">
    <text evidence="2">The sequence shown here is derived from an EMBL/GenBank/DDBJ whole genome shotgun (WGS) entry which is preliminary data.</text>
</comment>
<dbReference type="SUPFAM" id="SSF75169">
    <property type="entry name" value="DsrEFH-like"/>
    <property type="match status" value="1"/>
</dbReference>
<accession>K6ZKB0</accession>
<evidence type="ECO:0000313" key="3">
    <source>
        <dbReference type="Proteomes" id="UP000006251"/>
    </source>
</evidence>
<dbReference type="AlphaFoldDB" id="K6ZKB0"/>
<organism evidence="2 3">
    <name type="scientific">Brumicola pallidula DSM 14239 = ACAM 615</name>
    <dbReference type="NCBI Taxonomy" id="1121922"/>
    <lineage>
        <taxon>Bacteria</taxon>
        <taxon>Pseudomonadati</taxon>
        <taxon>Pseudomonadota</taxon>
        <taxon>Gammaproteobacteria</taxon>
        <taxon>Alteromonadales</taxon>
        <taxon>Alteromonadaceae</taxon>
        <taxon>Brumicola</taxon>
    </lineage>
</organism>
<dbReference type="InterPro" id="IPR003787">
    <property type="entry name" value="Sulphur_relay_DsrE/F-like"/>
</dbReference>
<dbReference type="OrthoDB" id="9789418at2"/>